<proteinExistence type="predicted"/>
<keyword evidence="3" id="KW-1185">Reference proteome</keyword>
<evidence type="ECO:0000313" key="3">
    <source>
        <dbReference type="Proteomes" id="UP000266723"/>
    </source>
</evidence>
<feature type="region of interest" description="Disordered" evidence="1">
    <location>
        <begin position="1"/>
        <end position="39"/>
    </location>
</feature>
<evidence type="ECO:0000256" key="1">
    <source>
        <dbReference type="SAM" id="MobiDB-lite"/>
    </source>
</evidence>
<comment type="caution">
    <text evidence="2">The sequence shown here is derived from an EMBL/GenBank/DDBJ whole genome shotgun (WGS) entry which is preliminary data.</text>
</comment>
<evidence type="ECO:0000313" key="2">
    <source>
        <dbReference type="EMBL" id="KAF3517634.1"/>
    </source>
</evidence>
<organism evidence="2 3">
    <name type="scientific">Brassica cretica</name>
    <name type="common">Mustard</name>
    <dbReference type="NCBI Taxonomy" id="69181"/>
    <lineage>
        <taxon>Eukaryota</taxon>
        <taxon>Viridiplantae</taxon>
        <taxon>Streptophyta</taxon>
        <taxon>Embryophyta</taxon>
        <taxon>Tracheophyta</taxon>
        <taxon>Spermatophyta</taxon>
        <taxon>Magnoliopsida</taxon>
        <taxon>eudicotyledons</taxon>
        <taxon>Gunneridae</taxon>
        <taxon>Pentapetalae</taxon>
        <taxon>rosids</taxon>
        <taxon>malvids</taxon>
        <taxon>Brassicales</taxon>
        <taxon>Brassicaceae</taxon>
        <taxon>Brassiceae</taxon>
        <taxon>Brassica</taxon>
    </lineage>
</organism>
<sequence>MNTDQDEEPFPSTGTRKGRDGAPPTAKTNHGRNQSSQGFKPKSQYWWIYELEKERRRLQSILPLQLSYM</sequence>
<dbReference type="Proteomes" id="UP000266723">
    <property type="component" value="Unassembled WGS sequence"/>
</dbReference>
<protein>
    <submittedName>
        <fullName evidence="2">Uncharacterized protein</fullName>
    </submittedName>
</protein>
<name>A0ABQ7AU20_BRACR</name>
<feature type="compositionally biased region" description="Polar residues" evidence="1">
    <location>
        <begin position="26"/>
        <end position="38"/>
    </location>
</feature>
<gene>
    <name evidence="2" type="ORF">DY000_02064193</name>
</gene>
<accession>A0ABQ7AU20</accession>
<dbReference type="EMBL" id="QGKV02001556">
    <property type="protein sequence ID" value="KAF3517634.1"/>
    <property type="molecule type" value="Genomic_DNA"/>
</dbReference>
<reference evidence="2 3" key="1">
    <citation type="journal article" date="2020" name="BMC Genomics">
        <title>Intraspecific diversification of the crop wild relative Brassica cretica Lam. using demographic model selection.</title>
        <authorList>
            <person name="Kioukis A."/>
            <person name="Michalopoulou V.A."/>
            <person name="Briers L."/>
            <person name="Pirintsos S."/>
            <person name="Studholme D.J."/>
            <person name="Pavlidis P."/>
            <person name="Sarris P.F."/>
        </authorList>
    </citation>
    <scope>NUCLEOTIDE SEQUENCE [LARGE SCALE GENOMIC DNA]</scope>
    <source>
        <strain evidence="3">cv. PFS-1207/04</strain>
    </source>
</reference>